<evidence type="ECO:0000256" key="3">
    <source>
        <dbReference type="ARBA" id="ARBA00022475"/>
    </source>
</evidence>
<name>A0ABV7YHC2_9ACTN</name>
<dbReference type="PROSITE" id="PS50928">
    <property type="entry name" value="ABC_TM1"/>
    <property type="match status" value="1"/>
</dbReference>
<dbReference type="InterPro" id="IPR035906">
    <property type="entry name" value="MetI-like_sf"/>
</dbReference>
<feature type="transmembrane region" description="Helical" evidence="7">
    <location>
        <begin position="295"/>
        <end position="321"/>
    </location>
</feature>
<dbReference type="SUPFAM" id="SSF161098">
    <property type="entry name" value="MetI-like"/>
    <property type="match status" value="1"/>
</dbReference>
<dbReference type="Pfam" id="PF19300">
    <property type="entry name" value="BPD_transp_1_N"/>
    <property type="match status" value="1"/>
</dbReference>
<sequence>MGYFVLRRLTYMVLTVFGISIVAFLIIQLPPGDYLTTLAANLEKSGQGADPAYLASLRVRYGLDQSVLTQYWKWISNIVLHGDFGQSFKYGRPVSALLAERLPWTIVLGVSTLLLGWLVALPAGIYSAIKKYSVGDYVLTSFAFLGIAVPGFMVALAVSYLMFRFAGVSVGGLFSPEWVDARWNLGKVLDLLAHLWLPVLVLSLEGVGGTIRVLRANLLDELHKPYVVTARARGLTERQVLLRYPVRVALNPFISTAGWILPGLFGGEVIVAQVLGLPSTGPLLLGALQAQDMYLAGSIILIVSVLTVFGTLVSDILLAVVDPRIRSGLM</sequence>
<evidence type="ECO:0000256" key="2">
    <source>
        <dbReference type="ARBA" id="ARBA00022448"/>
    </source>
</evidence>
<keyword evidence="3" id="KW-1003">Cell membrane</keyword>
<organism evidence="9 10">
    <name type="scientific">Tenggerimyces flavus</name>
    <dbReference type="NCBI Taxonomy" id="1708749"/>
    <lineage>
        <taxon>Bacteria</taxon>
        <taxon>Bacillati</taxon>
        <taxon>Actinomycetota</taxon>
        <taxon>Actinomycetes</taxon>
        <taxon>Propionibacteriales</taxon>
        <taxon>Nocardioidaceae</taxon>
        <taxon>Tenggerimyces</taxon>
    </lineage>
</organism>
<dbReference type="EMBL" id="JBHRZH010000027">
    <property type="protein sequence ID" value="MFC3764533.1"/>
    <property type="molecule type" value="Genomic_DNA"/>
</dbReference>
<reference evidence="10" key="1">
    <citation type="journal article" date="2019" name="Int. J. Syst. Evol. Microbiol.">
        <title>The Global Catalogue of Microorganisms (GCM) 10K type strain sequencing project: providing services to taxonomists for standard genome sequencing and annotation.</title>
        <authorList>
            <consortium name="The Broad Institute Genomics Platform"/>
            <consortium name="The Broad Institute Genome Sequencing Center for Infectious Disease"/>
            <person name="Wu L."/>
            <person name="Ma J."/>
        </authorList>
    </citation>
    <scope>NUCLEOTIDE SEQUENCE [LARGE SCALE GENOMIC DNA]</scope>
    <source>
        <strain evidence="10">CGMCC 4.7241</strain>
    </source>
</reference>
<dbReference type="Proteomes" id="UP001595699">
    <property type="component" value="Unassembled WGS sequence"/>
</dbReference>
<evidence type="ECO:0000256" key="7">
    <source>
        <dbReference type="RuleBase" id="RU363032"/>
    </source>
</evidence>
<proteinExistence type="inferred from homology"/>
<keyword evidence="10" id="KW-1185">Reference proteome</keyword>
<dbReference type="Gene3D" id="1.10.3720.10">
    <property type="entry name" value="MetI-like"/>
    <property type="match status" value="1"/>
</dbReference>
<comment type="similarity">
    <text evidence="7">Belongs to the binding-protein-dependent transport system permease family.</text>
</comment>
<feature type="transmembrane region" description="Helical" evidence="7">
    <location>
        <begin position="248"/>
        <end position="275"/>
    </location>
</feature>
<accession>A0ABV7YHC2</accession>
<keyword evidence="6 7" id="KW-0472">Membrane</keyword>
<evidence type="ECO:0000256" key="1">
    <source>
        <dbReference type="ARBA" id="ARBA00004651"/>
    </source>
</evidence>
<evidence type="ECO:0000313" key="9">
    <source>
        <dbReference type="EMBL" id="MFC3764533.1"/>
    </source>
</evidence>
<feature type="transmembrane region" description="Helical" evidence="7">
    <location>
        <begin position="137"/>
        <end position="163"/>
    </location>
</feature>
<dbReference type="CDD" id="cd06261">
    <property type="entry name" value="TM_PBP2"/>
    <property type="match status" value="1"/>
</dbReference>
<keyword evidence="2 7" id="KW-0813">Transport</keyword>
<comment type="subcellular location">
    <subcellularLocation>
        <location evidence="1 7">Cell membrane</location>
        <topology evidence="1 7">Multi-pass membrane protein</topology>
    </subcellularLocation>
</comment>
<evidence type="ECO:0000256" key="4">
    <source>
        <dbReference type="ARBA" id="ARBA00022692"/>
    </source>
</evidence>
<feature type="domain" description="ABC transmembrane type-1" evidence="8">
    <location>
        <begin position="102"/>
        <end position="312"/>
    </location>
</feature>
<dbReference type="InterPro" id="IPR000515">
    <property type="entry name" value="MetI-like"/>
</dbReference>
<evidence type="ECO:0000256" key="5">
    <source>
        <dbReference type="ARBA" id="ARBA00022989"/>
    </source>
</evidence>
<protein>
    <submittedName>
        <fullName evidence="9">ABC transporter permease</fullName>
    </submittedName>
</protein>
<dbReference type="PANTHER" id="PTHR30465:SF43">
    <property type="entry name" value="OLIGOPEPTIDE ABC TRANSPORTER, PERMEASE PROTEIN"/>
    <property type="match status" value="1"/>
</dbReference>
<gene>
    <name evidence="9" type="ORF">ACFOUW_27095</name>
</gene>
<feature type="transmembrane region" description="Helical" evidence="7">
    <location>
        <begin position="9"/>
        <end position="29"/>
    </location>
</feature>
<dbReference type="RefSeq" id="WP_205121465.1">
    <property type="nucleotide sequence ID" value="NZ_JAFBCM010000001.1"/>
</dbReference>
<keyword evidence="4 7" id="KW-0812">Transmembrane</keyword>
<dbReference type="InterPro" id="IPR045621">
    <property type="entry name" value="BPD_transp_1_N"/>
</dbReference>
<evidence type="ECO:0000313" key="10">
    <source>
        <dbReference type="Proteomes" id="UP001595699"/>
    </source>
</evidence>
<feature type="transmembrane region" description="Helical" evidence="7">
    <location>
        <begin position="195"/>
        <end position="214"/>
    </location>
</feature>
<evidence type="ECO:0000256" key="6">
    <source>
        <dbReference type="ARBA" id="ARBA00023136"/>
    </source>
</evidence>
<feature type="transmembrane region" description="Helical" evidence="7">
    <location>
        <begin position="102"/>
        <end position="125"/>
    </location>
</feature>
<evidence type="ECO:0000259" key="8">
    <source>
        <dbReference type="PROSITE" id="PS50928"/>
    </source>
</evidence>
<dbReference type="Pfam" id="PF00528">
    <property type="entry name" value="BPD_transp_1"/>
    <property type="match status" value="1"/>
</dbReference>
<comment type="caution">
    <text evidence="9">The sequence shown here is derived from an EMBL/GenBank/DDBJ whole genome shotgun (WGS) entry which is preliminary data.</text>
</comment>
<keyword evidence="5 7" id="KW-1133">Transmembrane helix</keyword>
<dbReference type="PANTHER" id="PTHR30465">
    <property type="entry name" value="INNER MEMBRANE ABC TRANSPORTER"/>
    <property type="match status" value="1"/>
</dbReference>